<dbReference type="PANTHER" id="PTHR43092">
    <property type="entry name" value="L-CYSTEINE DESULFHYDRASE"/>
    <property type="match status" value="1"/>
</dbReference>
<feature type="domain" description="Aminotransferase class V" evidence="3">
    <location>
        <begin position="84"/>
        <end position="279"/>
    </location>
</feature>
<dbReference type="AlphaFoldDB" id="A0A9N9Q4T9"/>
<keyword evidence="5" id="KW-1185">Reference proteome</keyword>
<dbReference type="SUPFAM" id="SSF53383">
    <property type="entry name" value="PLP-dependent transferases"/>
    <property type="match status" value="1"/>
</dbReference>
<reference evidence="4" key="1">
    <citation type="submission" date="2021-07" db="EMBL/GenBank/DDBJ databases">
        <authorList>
            <person name="Durling M."/>
        </authorList>
    </citation>
    <scope>NUCLEOTIDE SEQUENCE</scope>
</reference>
<gene>
    <name evidence="4" type="ORF">HYALB_00011578</name>
</gene>
<keyword evidence="1" id="KW-0663">Pyridoxal phosphate</keyword>
<protein>
    <recommendedName>
        <fullName evidence="3">Aminotransferase class V domain-containing protein</fullName>
    </recommendedName>
</protein>
<name>A0A9N9Q4T9_9HELO</name>
<proteinExistence type="predicted"/>
<accession>A0A9N9Q4T9</accession>
<evidence type="ECO:0000256" key="2">
    <source>
        <dbReference type="SAM" id="MobiDB-lite"/>
    </source>
</evidence>
<dbReference type="InterPro" id="IPR000192">
    <property type="entry name" value="Aminotrans_V_dom"/>
</dbReference>
<dbReference type="Gene3D" id="3.40.640.10">
    <property type="entry name" value="Type I PLP-dependent aspartate aminotransferase-like (Major domain)"/>
    <property type="match status" value="1"/>
</dbReference>
<evidence type="ECO:0000259" key="3">
    <source>
        <dbReference type="Pfam" id="PF00266"/>
    </source>
</evidence>
<dbReference type="EMBL" id="CAJVRM010000336">
    <property type="protein sequence ID" value="CAG8979770.1"/>
    <property type="molecule type" value="Genomic_DNA"/>
</dbReference>
<dbReference type="Pfam" id="PF00266">
    <property type="entry name" value="Aminotran_5"/>
    <property type="match status" value="1"/>
</dbReference>
<dbReference type="OrthoDB" id="5978656at2759"/>
<evidence type="ECO:0000313" key="4">
    <source>
        <dbReference type="EMBL" id="CAG8979770.1"/>
    </source>
</evidence>
<evidence type="ECO:0000256" key="1">
    <source>
        <dbReference type="ARBA" id="ARBA00022898"/>
    </source>
</evidence>
<organism evidence="4 5">
    <name type="scientific">Hymenoscyphus albidus</name>
    <dbReference type="NCBI Taxonomy" id="595503"/>
    <lineage>
        <taxon>Eukaryota</taxon>
        <taxon>Fungi</taxon>
        <taxon>Dikarya</taxon>
        <taxon>Ascomycota</taxon>
        <taxon>Pezizomycotina</taxon>
        <taxon>Leotiomycetes</taxon>
        <taxon>Helotiales</taxon>
        <taxon>Helotiaceae</taxon>
        <taxon>Hymenoscyphus</taxon>
    </lineage>
</organism>
<comment type="caution">
    <text evidence="4">The sequence shown here is derived from an EMBL/GenBank/DDBJ whole genome shotgun (WGS) entry which is preliminary data.</text>
</comment>
<dbReference type="Proteomes" id="UP000701801">
    <property type="component" value="Unassembled WGS sequence"/>
</dbReference>
<dbReference type="PANTHER" id="PTHR43092:SF2">
    <property type="entry name" value="HERCYNYLCYSTEINE SULFOXIDE LYASE"/>
    <property type="match status" value="1"/>
</dbReference>
<dbReference type="InterPro" id="IPR015421">
    <property type="entry name" value="PyrdxlP-dep_Trfase_major"/>
</dbReference>
<evidence type="ECO:0000313" key="5">
    <source>
        <dbReference type="Proteomes" id="UP000701801"/>
    </source>
</evidence>
<sequence>MPTPLNRPIRLSAAPETPQEEKKYERVPFGKEMLKQFSFDPEYTNINHGSFGAFPKPIRDIRRQYMDAVELSPDIFIRYTYPKLLNENRPAAARFLDAPDDTVALIPNATTGINTVLRNLEWNKDGRDEILYFNTIYGSCGNTISYICESLNHLVNSRGTTLTYPLSDAHYVELFKSTISTSRSLGKRPRLALFDTISSLPGVRVPFEALTRVCREEGILSLIDGAHGIGHIPLSLRTLEPDFFVSNVHKWLGVPRGCAVLYVPVKNQGMMRSTLPTGHGFKPRDGRIGSKSSLPPGEGSEFVGAYEMVGSIDSTPYLTISASIEWRLQACGGEEEIRTYCIDLAHRGGQLVADILGTYILDNEEHTMTNCCMTNVLLPLTTKPPSLKSDEENYHLVKEEHDVEIVEWMQKTVIDDHKMFIPVYFMQGRWWTRLSAQVYLEMKSFEWAGRALKDLCERVGRGEFLK</sequence>
<dbReference type="InterPro" id="IPR015424">
    <property type="entry name" value="PyrdxlP-dep_Trfase"/>
</dbReference>
<feature type="region of interest" description="Disordered" evidence="2">
    <location>
        <begin position="1"/>
        <end position="22"/>
    </location>
</feature>